<reference evidence="3" key="1">
    <citation type="submission" date="2021-05" db="EMBL/GenBank/DDBJ databases">
        <title>The genome of the haptophyte Pavlova lutheri (Diacronema luteri, Pavlovales) - a model for lipid biosynthesis in eukaryotic algae.</title>
        <authorList>
            <person name="Hulatt C.J."/>
            <person name="Posewitz M.C."/>
        </authorList>
    </citation>
    <scope>NUCLEOTIDE SEQUENCE</scope>
    <source>
        <strain evidence="3">NIVA-4/92</strain>
    </source>
</reference>
<sequence length="641" mass="68825">MPRIENVEVVEQIHIQRIRQRLHAARELGRRRRMRAKLPPMIIGLTSLFVGTFAVTLALKGAAFRLAIVETTLTGLVVFLLSVLPTERRTVTAIGVATLAFHMLATGFVVMYVVLRIEHGQQKTADTQDAKRDAPFLAFAAGTHLDVEYWCLSAEAWAADQTACAIRSVHFASGATQTASWALGSAYLTATMARYGHGRPRLDALYLSLGCNCILFGIVHTVVFIVAASIGGPVYFPTPPASLIGHAAIIIVGALSLRPALRASLIGWLAARGEAGSSAVAISSLMGAGTTEEVLARSRALLRAVSAEQLRASDFMGTYIAADTAARTRPAHSGEIDAFVSHSWQADPGAKWDELVDWCDEFKRQHGRWPLLWIDRFCVGSHDVPMSIACLPVFVSSCNTMLVLFDETFLSRLWCIVELWCFLAMGGDPASVVVRVSRRQVGAQPSVSHGLRIQRLTMSDDGAVGAPRTASTAAPPGSPVGRATDMAPSAIWRTASRAAERWRNRASRVAARLVSAVVGMARASRLAARDSLAPRAPSGMAQPAGEGREAPSIEALIARFHVQDAVCSSVSDRNRLLDLVETYPGGLARFHVEVRAMLLRCDRAAPGRSSLRNASALIGLGAKTRSRVTPSPSMVGASVTV</sequence>
<dbReference type="OrthoDB" id="4983at2759"/>
<proteinExistence type="predicted"/>
<feature type="transmembrane region" description="Helical" evidence="2">
    <location>
        <begin position="204"/>
        <end position="231"/>
    </location>
</feature>
<evidence type="ECO:0000313" key="3">
    <source>
        <dbReference type="EMBL" id="KAG8463299.1"/>
    </source>
</evidence>
<feature type="transmembrane region" description="Helical" evidence="2">
    <location>
        <begin position="243"/>
        <end position="261"/>
    </location>
</feature>
<keyword evidence="2" id="KW-1133">Transmembrane helix</keyword>
<evidence type="ECO:0000256" key="2">
    <source>
        <dbReference type="SAM" id="Phobius"/>
    </source>
</evidence>
<dbReference type="EMBL" id="JAGTXO010000016">
    <property type="protein sequence ID" value="KAG8463299.1"/>
    <property type="molecule type" value="Genomic_DNA"/>
</dbReference>
<keyword evidence="4" id="KW-1185">Reference proteome</keyword>
<feature type="region of interest" description="Disordered" evidence="1">
    <location>
        <begin position="464"/>
        <end position="484"/>
    </location>
</feature>
<keyword evidence="2" id="KW-0812">Transmembrane</keyword>
<name>A0A8J6C828_DIALT</name>
<gene>
    <name evidence="3" type="ORF">KFE25_004810</name>
</gene>
<evidence type="ECO:0000313" key="4">
    <source>
        <dbReference type="Proteomes" id="UP000751190"/>
    </source>
</evidence>
<keyword evidence="2" id="KW-0472">Membrane</keyword>
<comment type="caution">
    <text evidence="3">The sequence shown here is derived from an EMBL/GenBank/DDBJ whole genome shotgun (WGS) entry which is preliminary data.</text>
</comment>
<accession>A0A8J6C828</accession>
<feature type="transmembrane region" description="Helical" evidence="2">
    <location>
        <begin position="38"/>
        <end position="59"/>
    </location>
</feature>
<dbReference type="Proteomes" id="UP000751190">
    <property type="component" value="Unassembled WGS sequence"/>
</dbReference>
<feature type="transmembrane region" description="Helical" evidence="2">
    <location>
        <begin position="90"/>
        <end position="115"/>
    </location>
</feature>
<evidence type="ECO:0000256" key="1">
    <source>
        <dbReference type="SAM" id="MobiDB-lite"/>
    </source>
</evidence>
<protein>
    <submittedName>
        <fullName evidence="3">Uncharacterized protein</fullName>
    </submittedName>
</protein>
<dbReference type="AlphaFoldDB" id="A0A8J6C828"/>
<organism evidence="3 4">
    <name type="scientific">Diacronema lutheri</name>
    <name type="common">Unicellular marine alga</name>
    <name type="synonym">Monochrysis lutheri</name>
    <dbReference type="NCBI Taxonomy" id="2081491"/>
    <lineage>
        <taxon>Eukaryota</taxon>
        <taxon>Haptista</taxon>
        <taxon>Haptophyta</taxon>
        <taxon>Pavlovophyceae</taxon>
        <taxon>Pavlovales</taxon>
        <taxon>Pavlovaceae</taxon>
        <taxon>Diacronema</taxon>
    </lineage>
</organism>
<dbReference type="OMA" id="CALRTWA"/>
<feature type="transmembrane region" description="Helical" evidence="2">
    <location>
        <begin position="66"/>
        <end position="84"/>
    </location>
</feature>